<proteinExistence type="predicted"/>
<accession>A0ACC2T3R4</accession>
<comment type="caution">
    <text evidence="1">The sequence shown here is derived from an EMBL/GenBank/DDBJ whole genome shotgun (WGS) entry which is preliminary data.</text>
</comment>
<protein>
    <submittedName>
        <fullName evidence="1">Uncharacterized protein</fullName>
    </submittedName>
</protein>
<evidence type="ECO:0000313" key="2">
    <source>
        <dbReference type="Proteomes" id="UP001165960"/>
    </source>
</evidence>
<organism evidence="1 2">
    <name type="scientific">Entomophthora muscae</name>
    <dbReference type="NCBI Taxonomy" id="34485"/>
    <lineage>
        <taxon>Eukaryota</taxon>
        <taxon>Fungi</taxon>
        <taxon>Fungi incertae sedis</taxon>
        <taxon>Zoopagomycota</taxon>
        <taxon>Entomophthoromycotina</taxon>
        <taxon>Entomophthoromycetes</taxon>
        <taxon>Entomophthorales</taxon>
        <taxon>Entomophthoraceae</taxon>
        <taxon>Entomophthora</taxon>
    </lineage>
</organism>
<keyword evidence="2" id="KW-1185">Reference proteome</keyword>
<sequence length="130" mass="14658">MFDPSILPQQVRQTWMLTPAEESSVLNSLRHAQSPTMLHVRDNWDKLCLSLDATMFRLLSSTLLARELFHDGIGLKVPSIVSPKVTKGIGYYEDAAETLALIDSAEFESITFIVSLLHDIFIMSNMFITQ</sequence>
<evidence type="ECO:0000313" key="1">
    <source>
        <dbReference type="EMBL" id="KAJ9069226.1"/>
    </source>
</evidence>
<gene>
    <name evidence="1" type="ORF">DSO57_1020671</name>
</gene>
<dbReference type="Proteomes" id="UP001165960">
    <property type="component" value="Unassembled WGS sequence"/>
</dbReference>
<dbReference type="EMBL" id="QTSX02003648">
    <property type="protein sequence ID" value="KAJ9069226.1"/>
    <property type="molecule type" value="Genomic_DNA"/>
</dbReference>
<reference evidence="1" key="1">
    <citation type="submission" date="2022-04" db="EMBL/GenBank/DDBJ databases">
        <title>Genome of the entomopathogenic fungus Entomophthora muscae.</title>
        <authorList>
            <person name="Elya C."/>
            <person name="Lovett B.R."/>
            <person name="Lee E."/>
            <person name="Macias A.M."/>
            <person name="Hajek A.E."/>
            <person name="De Bivort B.L."/>
            <person name="Kasson M.T."/>
            <person name="De Fine Licht H.H."/>
            <person name="Stajich J.E."/>
        </authorList>
    </citation>
    <scope>NUCLEOTIDE SEQUENCE</scope>
    <source>
        <strain evidence="1">Berkeley</strain>
    </source>
</reference>
<name>A0ACC2T3R4_9FUNG</name>